<proteinExistence type="predicted"/>
<comment type="caution">
    <text evidence="7">The sequence shown here is derived from an EMBL/GenBank/DDBJ whole genome shotgun (WGS) entry which is preliminary data.</text>
</comment>
<evidence type="ECO:0000259" key="5">
    <source>
        <dbReference type="SMART" id="SM00533"/>
    </source>
</evidence>
<sequence length="625" mass="70772">MKNINNNQNLNFTQVKDILAQQAITIAAKEQLSSVQPSSNLHKVEQLLNETEEAVKILKLRQHIPFASSEDIEHLITKAEKGLILTPDDLEKVAEFLRVNRLLQRFLARHEQLAPLLNAYVQDMTLLPDIEDAIYTTIEHGQVRDEADRELAKMRRDLKKSVTELKTALNHFLTSKPNQKMIRDAMIVEKEGYATIPIKANYKNQLSGTIVAVSNGGQTVYFQPAKVVRLNQQITNLKAQIRNLELAILGALTAKIYDVKDDIKRNIVLITLLDMIFARGKFAQKYNCIRPKINRENSLVLRAVRHPLIINPVPLTLELTQENSVLMITGPNAGGKTVALKTTGLMILMTELGLFLPSDKPCDIPLMDDVFTLIGDHQDLDNSLSTFSAEMKDIAMITKYAQFHSLVLLDELGTGTDPNEGSALAIGILQELYLRGCLIMATTHYSSIKDFAKQHDGFITAAMDFDLKNLQPTYKLKIGSIGNSRALWIAKKSGIPENVLHQAEAILAGNNLPLSLKKRFVHQRKNKSNLVVKKEFHKGDIVYATNLKEEGIFYKYLPTQNAAKIFVTKEFVEVPLRRLQLRRLAKDLYPKGYNLDLLFVKDWQDYKFNRDLDRGSKKAYKKLKH</sequence>
<dbReference type="AlphaFoldDB" id="A0A109DCK9"/>
<dbReference type="InterPro" id="IPR027417">
    <property type="entry name" value="P-loop_NTPase"/>
</dbReference>
<dbReference type="NCBIfam" id="TIGR01069">
    <property type="entry name" value="mutS2"/>
    <property type="match status" value="1"/>
</dbReference>
<dbReference type="PATRIC" id="fig|47770.28.peg.1561"/>
<evidence type="ECO:0000256" key="3">
    <source>
        <dbReference type="ARBA" id="ARBA00022840"/>
    </source>
</evidence>
<dbReference type="PANTHER" id="PTHR48466:SF2">
    <property type="entry name" value="OS10G0509000 PROTEIN"/>
    <property type="match status" value="1"/>
</dbReference>
<dbReference type="GO" id="GO:0140664">
    <property type="term" value="F:ATP-dependent DNA damage sensor activity"/>
    <property type="evidence" value="ECO:0007669"/>
    <property type="project" value="InterPro"/>
</dbReference>
<dbReference type="PANTHER" id="PTHR48466">
    <property type="entry name" value="OS10G0509000 PROTEIN-RELATED"/>
    <property type="match status" value="1"/>
</dbReference>
<organism evidence="7 8">
    <name type="scientific">Lactobacillus crispatus</name>
    <dbReference type="NCBI Taxonomy" id="47770"/>
    <lineage>
        <taxon>Bacteria</taxon>
        <taxon>Bacillati</taxon>
        <taxon>Bacillota</taxon>
        <taxon>Bacilli</taxon>
        <taxon>Lactobacillales</taxon>
        <taxon>Lactobacillaceae</taxon>
        <taxon>Lactobacillus</taxon>
    </lineage>
</organism>
<keyword evidence="4" id="KW-0238">DNA-binding</keyword>
<dbReference type="InterPro" id="IPR005747">
    <property type="entry name" value="MutS2"/>
</dbReference>
<name>A0A109DCK9_9LACO</name>
<evidence type="ECO:0000313" key="8">
    <source>
        <dbReference type="Proteomes" id="UP000067598"/>
    </source>
</evidence>
<evidence type="ECO:0000256" key="2">
    <source>
        <dbReference type="ARBA" id="ARBA00022759"/>
    </source>
</evidence>
<evidence type="ECO:0000259" key="6">
    <source>
        <dbReference type="SMART" id="SM00534"/>
    </source>
</evidence>
<evidence type="ECO:0000256" key="4">
    <source>
        <dbReference type="ARBA" id="ARBA00023125"/>
    </source>
</evidence>
<dbReference type="PIRSF" id="PIRSF005814">
    <property type="entry name" value="MutS_YshD"/>
    <property type="match status" value="1"/>
</dbReference>
<dbReference type="RefSeq" id="WP_060462514.1">
    <property type="nucleotide sequence ID" value="NZ_AP025162.1"/>
</dbReference>
<dbReference type="GO" id="GO:0004519">
    <property type="term" value="F:endonuclease activity"/>
    <property type="evidence" value="ECO:0007669"/>
    <property type="project" value="UniProtKB-KW"/>
</dbReference>
<dbReference type="EMBL" id="LJGP01000052">
    <property type="protein sequence ID" value="KWU02954.1"/>
    <property type="molecule type" value="Genomic_DNA"/>
</dbReference>
<dbReference type="GO" id="GO:0030983">
    <property type="term" value="F:mismatched DNA binding"/>
    <property type="evidence" value="ECO:0007669"/>
    <property type="project" value="InterPro"/>
</dbReference>
<evidence type="ECO:0000256" key="1">
    <source>
        <dbReference type="ARBA" id="ARBA00022741"/>
    </source>
</evidence>
<dbReference type="InterPro" id="IPR007696">
    <property type="entry name" value="DNA_mismatch_repair_MutS_core"/>
</dbReference>
<keyword evidence="1" id="KW-0547">Nucleotide-binding</keyword>
<dbReference type="SUPFAM" id="SSF48334">
    <property type="entry name" value="DNA repair protein MutS, domain III"/>
    <property type="match status" value="1"/>
</dbReference>
<dbReference type="GO" id="GO:0016887">
    <property type="term" value="F:ATP hydrolysis activity"/>
    <property type="evidence" value="ECO:0007669"/>
    <property type="project" value="InterPro"/>
</dbReference>
<dbReference type="InterPro" id="IPR045076">
    <property type="entry name" value="MutS"/>
</dbReference>
<dbReference type="Gene3D" id="3.40.50.300">
    <property type="entry name" value="P-loop containing nucleotide triphosphate hydrolases"/>
    <property type="match status" value="1"/>
</dbReference>
<keyword evidence="2" id="KW-0540">Nuclease</keyword>
<dbReference type="Proteomes" id="UP000067598">
    <property type="component" value="Unassembled WGS sequence"/>
</dbReference>
<keyword evidence="3" id="KW-0067">ATP-binding</keyword>
<dbReference type="InterPro" id="IPR036187">
    <property type="entry name" value="DNA_mismatch_repair_MutS_sf"/>
</dbReference>
<dbReference type="GO" id="GO:0005524">
    <property type="term" value="F:ATP binding"/>
    <property type="evidence" value="ECO:0007669"/>
    <property type="project" value="UniProtKB-KW"/>
</dbReference>
<gene>
    <name evidence="7" type="ORF">AEL95_09770</name>
</gene>
<keyword evidence="2" id="KW-0255">Endonuclease</keyword>
<protein>
    <submittedName>
        <fullName evidence="7">DNA mismatch repair protein MutS</fullName>
    </submittedName>
</protein>
<reference evidence="7 8" key="1">
    <citation type="journal article" date="2016" name="Microbiology (Mosc.)">
        <title>Comparison of Lactobacillus crispatus isolates from Lactobacillus-dominated vaginal microbiomes with isolates from microbiomes containing bacterial vaginosis-associated bacteria.</title>
        <authorList>
            <person name="Abdelmaksoud A.A."/>
            <person name="Koparde V.N."/>
            <person name="Sheth N.U."/>
            <person name="Serrano M.G."/>
            <person name="Glascock A.L."/>
            <person name="Fettweis J.M."/>
            <person name="Strauss Iii J.F."/>
            <person name="Buck G.A."/>
            <person name="Jefferson K.K."/>
        </authorList>
    </citation>
    <scope>NUCLEOTIDE SEQUENCE [LARGE SCALE GENOMIC DNA]</scope>
    <source>
        <strain evidence="7 8">VMC3</strain>
    </source>
</reference>
<dbReference type="SMART" id="SM00534">
    <property type="entry name" value="MUTSac"/>
    <property type="match status" value="1"/>
</dbReference>
<accession>A0A109DCK9</accession>
<feature type="domain" description="DNA mismatch repair proteins mutS family" evidence="6">
    <location>
        <begin position="323"/>
        <end position="508"/>
    </location>
</feature>
<dbReference type="SMART" id="SM00533">
    <property type="entry name" value="MUTSd"/>
    <property type="match status" value="1"/>
</dbReference>
<dbReference type="GO" id="GO:0006298">
    <property type="term" value="P:mismatch repair"/>
    <property type="evidence" value="ECO:0007669"/>
    <property type="project" value="InterPro"/>
</dbReference>
<feature type="domain" description="DNA mismatch repair protein MutS core" evidence="5">
    <location>
        <begin position="10"/>
        <end position="312"/>
    </location>
</feature>
<dbReference type="Pfam" id="PF00488">
    <property type="entry name" value="MutS_V"/>
    <property type="match status" value="1"/>
</dbReference>
<keyword evidence="2" id="KW-0378">Hydrolase</keyword>
<evidence type="ECO:0000313" key="7">
    <source>
        <dbReference type="EMBL" id="KWU02954.1"/>
    </source>
</evidence>
<dbReference type="GO" id="GO:0045910">
    <property type="term" value="P:negative regulation of DNA recombination"/>
    <property type="evidence" value="ECO:0007669"/>
    <property type="project" value="InterPro"/>
</dbReference>
<dbReference type="SUPFAM" id="SSF52540">
    <property type="entry name" value="P-loop containing nucleoside triphosphate hydrolases"/>
    <property type="match status" value="1"/>
</dbReference>
<dbReference type="InterPro" id="IPR000432">
    <property type="entry name" value="DNA_mismatch_repair_MutS_C"/>
</dbReference>